<organism evidence="2 3">
    <name type="scientific">Streptomyces pristinaespiralis (strain ATCC 25486 / DSM 40338 / CBS 914.69 / JCM 4507 / KCC S-0507 / NBRC 13074 / NRRL 2958 / 5647)</name>
    <dbReference type="NCBI Taxonomy" id="457429"/>
    <lineage>
        <taxon>Bacteria</taxon>
        <taxon>Bacillati</taxon>
        <taxon>Actinomycetota</taxon>
        <taxon>Actinomycetes</taxon>
        <taxon>Kitasatosporales</taxon>
        <taxon>Streptomycetaceae</taxon>
        <taxon>Streptomyces</taxon>
    </lineage>
</organism>
<evidence type="ECO:0000313" key="3">
    <source>
        <dbReference type="Proteomes" id="UP000002805"/>
    </source>
</evidence>
<dbReference type="AlphaFoldDB" id="B5H529"/>
<dbReference type="HOGENOM" id="CLU_142295_1_0_11"/>
<gene>
    <name evidence="2" type="ORF">SSDG_00255</name>
</gene>
<dbReference type="InterPro" id="IPR002645">
    <property type="entry name" value="STAS_dom"/>
</dbReference>
<evidence type="ECO:0000313" key="2">
    <source>
        <dbReference type="EMBL" id="EDY61940.1"/>
    </source>
</evidence>
<dbReference type="InterPro" id="IPR036513">
    <property type="entry name" value="STAS_dom_sf"/>
</dbReference>
<dbReference type="PROSITE" id="PS50801">
    <property type="entry name" value="STAS"/>
    <property type="match status" value="1"/>
</dbReference>
<dbReference type="Gene3D" id="3.30.750.24">
    <property type="entry name" value="STAS domain"/>
    <property type="match status" value="1"/>
</dbReference>
<sequence length="101" mass="10695">MDAIKPAVMHITGRITPADVPRLCEELRHLLRDDGTGGGAPCEVFCDVGGLAQVNLAAVDALARLHLTARRHGSRLRLRNAGPDLLTLLDLVGLPELADAA</sequence>
<reference evidence="3" key="2">
    <citation type="submission" date="2009-10" db="EMBL/GenBank/DDBJ databases">
        <title>The genome sequence of Streptomyces pristinaespiralis strain ATCC 25486.</title>
        <authorList>
            <consortium name="The Broad Institute Genome Sequencing Platform"/>
            <consortium name="Broad Institute Microbial Sequencing Center"/>
            <person name="Fischbach M."/>
            <person name="Godfrey P."/>
            <person name="Ward D."/>
            <person name="Young S."/>
            <person name="Zeng Q."/>
            <person name="Koehrsen M."/>
            <person name="Alvarado L."/>
            <person name="Berlin A.M."/>
            <person name="Bochicchio J."/>
            <person name="Borenstein D."/>
            <person name="Chapman S.B."/>
            <person name="Chen Z."/>
            <person name="Engels R."/>
            <person name="Freedman E."/>
            <person name="Gellesch M."/>
            <person name="Goldberg J."/>
            <person name="Griggs A."/>
            <person name="Gujja S."/>
            <person name="Heilman E.R."/>
            <person name="Heiman D.I."/>
            <person name="Hepburn T.A."/>
            <person name="Howarth C."/>
            <person name="Jen D."/>
            <person name="Larson L."/>
            <person name="Lewis B."/>
            <person name="Mehta T."/>
            <person name="Park D."/>
            <person name="Pearson M."/>
            <person name="Richards J."/>
            <person name="Roberts A."/>
            <person name="Saif S."/>
            <person name="Shea T.D."/>
            <person name="Shenoy N."/>
            <person name="Sisk P."/>
            <person name="Stolte C."/>
            <person name="Sykes S.N."/>
            <person name="Thomson T."/>
            <person name="Walk T."/>
            <person name="White J."/>
            <person name="Yandava C."/>
            <person name="Straight P."/>
            <person name="Clardy J."/>
            <person name="Hung D."/>
            <person name="Kolter R."/>
            <person name="Mekalanos J."/>
            <person name="Walker S."/>
            <person name="Walsh C.T."/>
            <person name="Wieland-Brown L.C."/>
            <person name="Haas B."/>
            <person name="Nusbaum C."/>
            <person name="Birren B."/>
        </authorList>
    </citation>
    <scope>NUCLEOTIDE SEQUENCE [LARGE SCALE GENOMIC DNA]</scope>
    <source>
        <strain evidence="3">ATCC 25486 / DSM 40338 / CBS 914.69 / JCM 4507 / NBRC 13074 / NRRL 2958 / 5647</strain>
    </source>
</reference>
<dbReference type="SUPFAM" id="SSF52091">
    <property type="entry name" value="SpoIIaa-like"/>
    <property type="match status" value="1"/>
</dbReference>
<accession>B5H529</accession>
<dbReference type="Pfam" id="PF13466">
    <property type="entry name" value="STAS_2"/>
    <property type="match status" value="1"/>
</dbReference>
<feature type="domain" description="STAS" evidence="1">
    <location>
        <begin position="8"/>
        <end position="101"/>
    </location>
</feature>
<proteinExistence type="predicted"/>
<dbReference type="eggNOG" id="ENOG5031WTH">
    <property type="taxonomic scope" value="Bacteria"/>
</dbReference>
<evidence type="ECO:0000259" key="1">
    <source>
        <dbReference type="PROSITE" id="PS50801"/>
    </source>
</evidence>
<dbReference type="EMBL" id="CM000950">
    <property type="protein sequence ID" value="EDY61940.1"/>
    <property type="molecule type" value="Genomic_DNA"/>
</dbReference>
<reference evidence="3" key="1">
    <citation type="submission" date="2008-02" db="EMBL/GenBank/DDBJ databases">
        <authorList>
            <consortium name="The Broad Institute Genome Sequencing Platform"/>
            <person name="Fischbach M."/>
            <person name="Ward D."/>
            <person name="Young S."/>
            <person name="Jaffe D."/>
            <person name="Gnerre S."/>
            <person name="Berlin A."/>
            <person name="Heiman D."/>
            <person name="Hepburn T."/>
            <person name="Sykes S."/>
            <person name="Alvarado L."/>
            <person name="Kodira C.D."/>
            <person name="Straight P."/>
            <person name="Clardy J."/>
            <person name="Hung D."/>
            <person name="Kolter R."/>
            <person name="Mekalanos J."/>
            <person name="Walker S."/>
            <person name="Walsh C.T."/>
            <person name="Lander E."/>
            <person name="Galagan J."/>
            <person name="Nusbaum C."/>
            <person name="Birren B."/>
        </authorList>
    </citation>
    <scope>NUCLEOTIDE SEQUENCE [LARGE SCALE GENOMIC DNA]</scope>
    <source>
        <strain evidence="3">ATCC 25486 / DSM 40338 / CBS 914.69 / JCM 4507 / NBRC 13074 / NRRL 2958 / 5647</strain>
    </source>
</reference>
<keyword evidence="3" id="KW-1185">Reference proteome</keyword>
<name>B5H529_STRE2</name>
<dbReference type="InterPro" id="IPR058548">
    <property type="entry name" value="MlaB-like_STAS"/>
</dbReference>
<protein>
    <recommendedName>
        <fullName evidence="1">STAS domain-containing protein</fullName>
    </recommendedName>
</protein>
<dbReference type="Proteomes" id="UP000002805">
    <property type="component" value="Chromosome"/>
</dbReference>